<dbReference type="RefSeq" id="WP_369668394.1">
    <property type="nucleotide sequence ID" value="NZ_JBDKXB010000036.1"/>
</dbReference>
<gene>
    <name evidence="1" type="ORF">ABC977_16530</name>
</gene>
<accession>A0ABV4BHJ3</accession>
<name>A0ABV4BHJ3_9GAMM</name>
<protein>
    <recommendedName>
        <fullName evidence="3">DUF1618 domain-containing protein</fullName>
    </recommendedName>
</protein>
<dbReference type="EMBL" id="JBDKXB010000036">
    <property type="protein sequence ID" value="MEY6434012.1"/>
    <property type="molecule type" value="Genomic_DNA"/>
</dbReference>
<organism evidence="1 2">
    <name type="scientific">Thioalkalicoccus limnaeus</name>
    <dbReference type="NCBI Taxonomy" id="120681"/>
    <lineage>
        <taxon>Bacteria</taxon>
        <taxon>Pseudomonadati</taxon>
        <taxon>Pseudomonadota</taxon>
        <taxon>Gammaproteobacteria</taxon>
        <taxon>Chromatiales</taxon>
        <taxon>Chromatiaceae</taxon>
        <taxon>Thioalkalicoccus</taxon>
    </lineage>
</organism>
<comment type="caution">
    <text evidence="1">The sequence shown here is derived from an EMBL/GenBank/DDBJ whole genome shotgun (WGS) entry which is preliminary data.</text>
</comment>
<dbReference type="Proteomes" id="UP001564408">
    <property type="component" value="Unassembled WGS sequence"/>
</dbReference>
<proteinExistence type="predicted"/>
<reference evidence="1 2" key="1">
    <citation type="submission" date="2024-05" db="EMBL/GenBank/DDBJ databases">
        <title>Genome Sequence and Characterization of the New Strain Purple Sulfur Bacterium of Genus Thioalkalicoccus.</title>
        <authorList>
            <person name="Bryantseva I.A."/>
            <person name="Kyndt J.A."/>
            <person name="Imhoff J.F."/>
        </authorList>
    </citation>
    <scope>NUCLEOTIDE SEQUENCE [LARGE SCALE GENOMIC DNA]</scope>
    <source>
        <strain evidence="1 2">Um2</strain>
    </source>
</reference>
<evidence type="ECO:0008006" key="3">
    <source>
        <dbReference type="Google" id="ProtNLM"/>
    </source>
</evidence>
<evidence type="ECO:0000313" key="2">
    <source>
        <dbReference type="Proteomes" id="UP001564408"/>
    </source>
</evidence>
<evidence type="ECO:0000313" key="1">
    <source>
        <dbReference type="EMBL" id="MEY6434012.1"/>
    </source>
</evidence>
<sequence>MQFFAVDGSHLYRVVMHDLDLAARTLTWEGVIAVDAFCNRDWPGVSFAIYDPLFRSDLFLAFAVTSSKLYLVAPEFA</sequence>
<keyword evidence="2" id="KW-1185">Reference proteome</keyword>